<feature type="transmembrane region" description="Helical" evidence="5">
    <location>
        <begin position="6"/>
        <end position="26"/>
    </location>
</feature>
<evidence type="ECO:0000256" key="2">
    <source>
        <dbReference type="ARBA" id="ARBA00022692"/>
    </source>
</evidence>
<evidence type="ECO:0008006" key="8">
    <source>
        <dbReference type="Google" id="ProtNLM"/>
    </source>
</evidence>
<dbReference type="InterPro" id="IPR032808">
    <property type="entry name" value="DoxX"/>
</dbReference>
<feature type="transmembrane region" description="Helical" evidence="5">
    <location>
        <begin position="97"/>
        <end position="115"/>
    </location>
</feature>
<evidence type="ECO:0000313" key="7">
    <source>
        <dbReference type="Proteomes" id="UP000515734"/>
    </source>
</evidence>
<dbReference type="Pfam" id="PF13564">
    <property type="entry name" value="DoxX_2"/>
    <property type="match status" value="1"/>
</dbReference>
<proteinExistence type="predicted"/>
<protein>
    <recommendedName>
        <fullName evidence="8">DoxX-like protein</fullName>
    </recommendedName>
</protein>
<name>A0A6S6P5Y6_9MYCO</name>
<gene>
    <name evidence="6" type="ORF">NIIDNTM18_27340</name>
</gene>
<dbReference type="GO" id="GO:0016020">
    <property type="term" value="C:membrane"/>
    <property type="evidence" value="ECO:0007669"/>
    <property type="project" value="UniProtKB-SubCell"/>
</dbReference>
<accession>A0A6S6P5Y6</accession>
<dbReference type="RefSeq" id="WP_185296134.1">
    <property type="nucleotide sequence ID" value="NZ_AP023287.1"/>
</dbReference>
<dbReference type="AlphaFoldDB" id="A0A6S6P5Y6"/>
<feature type="transmembrane region" description="Helical" evidence="5">
    <location>
        <begin position="68"/>
        <end position="85"/>
    </location>
</feature>
<evidence type="ECO:0000256" key="3">
    <source>
        <dbReference type="ARBA" id="ARBA00022989"/>
    </source>
</evidence>
<evidence type="ECO:0000256" key="4">
    <source>
        <dbReference type="ARBA" id="ARBA00023136"/>
    </source>
</evidence>
<reference evidence="6 7" key="1">
    <citation type="submission" date="2020-07" db="EMBL/GenBank/DDBJ databases">
        <title>Complete genome sequence of Mycolicibacterium litorale like strain isolated from cardiac implantable electronic device infection.</title>
        <authorList>
            <person name="Fukano H."/>
            <person name="Miyama H."/>
            <person name="Hoshino Y."/>
        </authorList>
    </citation>
    <scope>NUCLEOTIDE SEQUENCE [LARGE SCALE GENOMIC DNA]</scope>
    <source>
        <strain evidence="6 7">NIIDNTM18</strain>
    </source>
</reference>
<keyword evidence="3 5" id="KW-1133">Transmembrane helix</keyword>
<dbReference type="EMBL" id="AP023287">
    <property type="protein sequence ID" value="BCI53456.1"/>
    <property type="molecule type" value="Genomic_DNA"/>
</dbReference>
<evidence type="ECO:0000313" key="6">
    <source>
        <dbReference type="EMBL" id="BCI53456.1"/>
    </source>
</evidence>
<dbReference type="Proteomes" id="UP000515734">
    <property type="component" value="Chromosome"/>
</dbReference>
<evidence type="ECO:0000256" key="1">
    <source>
        <dbReference type="ARBA" id="ARBA00004141"/>
    </source>
</evidence>
<keyword evidence="4 5" id="KW-0472">Membrane</keyword>
<organism evidence="6 7">
    <name type="scientific">Mycolicibacterium litorale</name>
    <dbReference type="NCBI Taxonomy" id="758802"/>
    <lineage>
        <taxon>Bacteria</taxon>
        <taxon>Bacillati</taxon>
        <taxon>Actinomycetota</taxon>
        <taxon>Actinomycetes</taxon>
        <taxon>Mycobacteriales</taxon>
        <taxon>Mycobacteriaceae</taxon>
        <taxon>Mycolicibacterium</taxon>
    </lineage>
</organism>
<keyword evidence="2 5" id="KW-0812">Transmembrane</keyword>
<evidence type="ECO:0000256" key="5">
    <source>
        <dbReference type="SAM" id="Phobius"/>
    </source>
</evidence>
<comment type="subcellular location">
    <subcellularLocation>
        <location evidence="1">Membrane</location>
        <topology evidence="1">Multi-pass membrane protein</topology>
    </subcellularLocation>
</comment>
<sequence>MDIAIIVVTIALAVYLGIAAVLNIFYMEHARENATHLKISSKRVRFIGWCQLAAVIGLVAGLRWSALAIAAAIGLLLLMIGAVMAHRKVGDPIKEMVPAAVVFLLTGFVMFGHIAQAGA</sequence>